<dbReference type="OrthoDB" id="4097129at2759"/>
<dbReference type="RefSeq" id="XP_049263863.1">
    <property type="nucleotide sequence ID" value="XM_049406676.1"/>
</dbReference>
<gene>
    <name evidence="1" type="ORF">J8A68_002880</name>
</gene>
<name>A0A8J5UN78_9ASCO</name>
<reference evidence="1 2" key="1">
    <citation type="journal article" date="2021" name="DNA Res.">
        <title>Genome analysis of Candida subhashii reveals its hybrid nature and dual mitochondrial genome conformations.</title>
        <authorList>
            <person name="Mixao V."/>
            <person name="Hegedusova E."/>
            <person name="Saus E."/>
            <person name="Pryszcz L.P."/>
            <person name="Cillingova A."/>
            <person name="Nosek J."/>
            <person name="Gabaldon T."/>
        </authorList>
    </citation>
    <scope>NUCLEOTIDE SEQUENCE [LARGE SCALE GENOMIC DNA]</scope>
    <source>
        <strain evidence="1 2">CBS 10753</strain>
    </source>
</reference>
<dbReference type="GeneID" id="73469681"/>
<comment type="caution">
    <text evidence="1">The sequence shown here is derived from an EMBL/GenBank/DDBJ whole genome shotgun (WGS) entry which is preliminary data.</text>
</comment>
<proteinExistence type="predicted"/>
<dbReference type="Proteomes" id="UP000694255">
    <property type="component" value="Unassembled WGS sequence"/>
</dbReference>
<accession>A0A8J5UN78</accession>
<evidence type="ECO:0000313" key="1">
    <source>
        <dbReference type="EMBL" id="KAG7663631.1"/>
    </source>
</evidence>
<organism evidence="1 2">
    <name type="scientific">[Candida] subhashii</name>
    <dbReference type="NCBI Taxonomy" id="561895"/>
    <lineage>
        <taxon>Eukaryota</taxon>
        <taxon>Fungi</taxon>
        <taxon>Dikarya</taxon>
        <taxon>Ascomycota</taxon>
        <taxon>Saccharomycotina</taxon>
        <taxon>Pichiomycetes</taxon>
        <taxon>Debaryomycetaceae</taxon>
        <taxon>Spathaspora</taxon>
    </lineage>
</organism>
<sequence>MNSLNISYQHKNSNEVERLGIPLRECSVHYNACGRKINELRYLIEFIPMLFSKLYFRDLHSPLANSDSTSIYERVGKKLIPRVKLKKLQTPRASGSFGLLNISDQLLGRRAKEIFGLFMADDTKAIGDFRFRLQEICQT</sequence>
<dbReference type="EMBL" id="JAGSYN010000125">
    <property type="protein sequence ID" value="KAG7663631.1"/>
    <property type="molecule type" value="Genomic_DNA"/>
</dbReference>
<evidence type="ECO:0000313" key="2">
    <source>
        <dbReference type="Proteomes" id="UP000694255"/>
    </source>
</evidence>
<dbReference type="AlphaFoldDB" id="A0A8J5UN78"/>
<keyword evidence="2" id="KW-1185">Reference proteome</keyword>
<protein>
    <submittedName>
        <fullName evidence="1">Uncharacterized protein</fullName>
    </submittedName>
</protein>